<gene>
    <name evidence="2" type="ORF">FSB_LOCUS38232</name>
</gene>
<reference evidence="2" key="1">
    <citation type="submission" date="2018-02" db="EMBL/GenBank/DDBJ databases">
        <authorList>
            <person name="Cohen D.B."/>
            <person name="Kent A.D."/>
        </authorList>
    </citation>
    <scope>NUCLEOTIDE SEQUENCE</scope>
</reference>
<organism evidence="2">
    <name type="scientific">Fagus sylvatica</name>
    <name type="common">Beechnut</name>
    <dbReference type="NCBI Taxonomy" id="28930"/>
    <lineage>
        <taxon>Eukaryota</taxon>
        <taxon>Viridiplantae</taxon>
        <taxon>Streptophyta</taxon>
        <taxon>Embryophyta</taxon>
        <taxon>Tracheophyta</taxon>
        <taxon>Spermatophyta</taxon>
        <taxon>Magnoliopsida</taxon>
        <taxon>eudicotyledons</taxon>
        <taxon>Gunneridae</taxon>
        <taxon>Pentapetalae</taxon>
        <taxon>rosids</taxon>
        <taxon>fabids</taxon>
        <taxon>Fagales</taxon>
        <taxon>Fagaceae</taxon>
        <taxon>Fagus</taxon>
    </lineage>
</organism>
<accession>A0A2N9HFB4</accession>
<evidence type="ECO:0000313" key="2">
    <source>
        <dbReference type="EMBL" id="SPD10350.1"/>
    </source>
</evidence>
<dbReference type="AlphaFoldDB" id="A0A2N9HFB4"/>
<dbReference type="EMBL" id="OIVN01003329">
    <property type="protein sequence ID" value="SPD10350.1"/>
    <property type="molecule type" value="Genomic_DNA"/>
</dbReference>
<sequence>MVKALSARVFIRVFEVCWSLVLIPPNGGSRDHRPVCIYSPHIASRFPFCLWLCSFRFCDSAAHLLVCRAPFPRLLCRKALAMVGVSLPSEETVNIAFLQFRGLSLFDSSGVFYLFKECSSRAPSEITLYPLTSPWAGLIVGDLWQIAPNKFWALRQTGFSCNDTAPPGPIVGCCALGFSRSRHLPSFGLTADGPCGLHLVCHNLGKKWASTLLHQQPFITQNPTKLSKSPLSLAISLARTRSILKDKWK</sequence>
<name>A0A2N9HFB4_FAGSY</name>
<evidence type="ECO:0008006" key="3">
    <source>
        <dbReference type="Google" id="ProtNLM"/>
    </source>
</evidence>
<evidence type="ECO:0000256" key="1">
    <source>
        <dbReference type="SAM" id="SignalP"/>
    </source>
</evidence>
<proteinExistence type="predicted"/>
<protein>
    <recommendedName>
        <fullName evidence="3">Secreted protein</fullName>
    </recommendedName>
</protein>
<keyword evidence="1" id="KW-0732">Signal</keyword>
<feature type="signal peptide" evidence="1">
    <location>
        <begin position="1"/>
        <end position="19"/>
    </location>
</feature>
<feature type="chain" id="PRO_5014802681" description="Secreted protein" evidence="1">
    <location>
        <begin position="20"/>
        <end position="249"/>
    </location>
</feature>